<dbReference type="InterPro" id="IPR039039">
    <property type="entry name" value="RAI1-like_fam"/>
</dbReference>
<keyword evidence="6" id="KW-0694">RNA-binding</keyword>
<dbReference type="GO" id="GO:0005829">
    <property type="term" value="C:cytosol"/>
    <property type="evidence" value="ECO:0007669"/>
    <property type="project" value="TreeGrafter"/>
</dbReference>
<keyword evidence="6" id="KW-0540">Nuclease</keyword>
<keyword evidence="6" id="KW-0539">Nucleus</keyword>
<gene>
    <name evidence="8" type="ORF">FB45DRAFT_1021896</name>
</gene>
<comment type="cofactor">
    <cofactor evidence="1 6">
        <name>a divalent metal cation</name>
        <dbReference type="ChEBI" id="CHEBI:60240"/>
    </cofactor>
</comment>
<dbReference type="PANTHER" id="PTHR12395:SF9">
    <property type="entry name" value="DECAPPING AND EXORIBONUCLEASE PROTEIN"/>
    <property type="match status" value="1"/>
</dbReference>
<dbReference type="GO" id="GO:0034353">
    <property type="term" value="F:mRNA 5'-diphosphatase activity"/>
    <property type="evidence" value="ECO:0007669"/>
    <property type="project" value="TreeGrafter"/>
</dbReference>
<dbReference type="GO" id="GO:0005634">
    <property type="term" value="C:nucleus"/>
    <property type="evidence" value="ECO:0007669"/>
    <property type="project" value="UniProtKB-SubCell"/>
</dbReference>
<keyword evidence="6" id="KW-0479">Metal-binding</keyword>
<evidence type="ECO:0000256" key="2">
    <source>
        <dbReference type="ARBA" id="ARBA00006562"/>
    </source>
</evidence>
<keyword evidence="9" id="KW-1185">Reference proteome</keyword>
<comment type="caution">
    <text evidence="8">The sequence shown here is derived from an EMBL/GenBank/DDBJ whole genome shotgun (WGS) entry which is preliminary data.</text>
</comment>
<keyword evidence="6" id="KW-0378">Hydrolase</keyword>
<evidence type="ECO:0000259" key="7">
    <source>
        <dbReference type="Pfam" id="PF08652"/>
    </source>
</evidence>
<sequence>MSPSHVPARRLLDSSDPPQCPLPALLGEPTQVACSSLCGGQLRVDSTAALRYFVYPPAKADLKSGYDQLTYKQRTKTSRGLEDIFAMCLKSKNSEQLLDVQVITWAGIVKRIMLGKKMHLNVSFHNGILYIESHCPPEWYIDIGTSRVLSIRDPQTYWGYNFETLCSSETPQGPSGGTVNLQTHFSVAVVRKIGSLKLLLVGDVDCVKPEYIQNPGPEHYVELKLKTFEQDRSRPVLKDKWEMQSLLLGGRKILVGYTNKAGVLRNVKTLSVRVSHSAWRQRRIDWAARVLHSLVEYCGQAQQDEGVLKVWRVELGKWYADIRELGTAEERALNPWGGARNGILPVYFLKGLRRKLAIPHLASAEARERALNQWRRPRAANPVDFLEALRPK</sequence>
<dbReference type="AlphaFoldDB" id="A0AAD7C7A2"/>
<dbReference type="PANTHER" id="PTHR12395">
    <property type="entry name" value="DOM-3 RELATED"/>
    <property type="match status" value="1"/>
</dbReference>
<dbReference type="EC" id="3.6.1.-" evidence="6"/>
<comment type="subcellular location">
    <subcellularLocation>
        <location evidence="6">Nucleus</location>
    </subcellularLocation>
</comment>
<organism evidence="8 9">
    <name type="scientific">Roridomyces roridus</name>
    <dbReference type="NCBI Taxonomy" id="1738132"/>
    <lineage>
        <taxon>Eukaryota</taxon>
        <taxon>Fungi</taxon>
        <taxon>Dikarya</taxon>
        <taxon>Basidiomycota</taxon>
        <taxon>Agaricomycotina</taxon>
        <taxon>Agaricomycetes</taxon>
        <taxon>Agaricomycetidae</taxon>
        <taxon>Agaricales</taxon>
        <taxon>Marasmiineae</taxon>
        <taxon>Mycenaceae</taxon>
        <taxon>Roridomyces</taxon>
    </lineage>
</organism>
<dbReference type="InterPro" id="IPR013961">
    <property type="entry name" value="RAI1"/>
</dbReference>
<evidence type="ECO:0000256" key="1">
    <source>
        <dbReference type="ARBA" id="ARBA00001968"/>
    </source>
</evidence>
<dbReference type="GO" id="GO:0003723">
    <property type="term" value="F:RNA binding"/>
    <property type="evidence" value="ECO:0007669"/>
    <property type="project" value="UniProtKB-KW"/>
</dbReference>
<dbReference type="GO" id="GO:0046872">
    <property type="term" value="F:metal ion binding"/>
    <property type="evidence" value="ECO:0007669"/>
    <property type="project" value="UniProtKB-KW"/>
</dbReference>
<evidence type="ECO:0000256" key="4">
    <source>
        <dbReference type="ARBA" id="ARBA00044692"/>
    </source>
</evidence>
<dbReference type="EMBL" id="JARKIF010000004">
    <property type="protein sequence ID" value="KAJ7641122.1"/>
    <property type="molecule type" value="Genomic_DNA"/>
</dbReference>
<comment type="similarity">
    <text evidence="2 6">Belongs to the DXO/Dom3Z family.</text>
</comment>
<comment type="function">
    <text evidence="6">Decapping enzyme for NAD-capped RNAs: specifically hydrolyzes the nicotinamide adenine dinucleotide (NAD) cap from a subset of RNAs by removing the entire NAD moiety from the 5'-end of an NAD-capped RNA.</text>
</comment>
<comment type="catalytic activity">
    <reaction evidence="5">
        <text>a 5'-end NAD(+)-phospho-ribonucleoside in mRNA + H2O = a 5'-end phospho-ribonucleoside in mRNA + NAD(+) + H(+)</text>
        <dbReference type="Rhea" id="RHEA:60880"/>
        <dbReference type="Rhea" id="RHEA-COMP:15692"/>
        <dbReference type="Rhea" id="RHEA-COMP:15698"/>
        <dbReference type="ChEBI" id="CHEBI:15377"/>
        <dbReference type="ChEBI" id="CHEBI:15378"/>
        <dbReference type="ChEBI" id="CHEBI:57540"/>
        <dbReference type="ChEBI" id="CHEBI:138282"/>
        <dbReference type="ChEBI" id="CHEBI:144029"/>
    </reaction>
    <physiologicalReaction direction="left-to-right" evidence="5">
        <dbReference type="Rhea" id="RHEA:60881"/>
    </physiologicalReaction>
</comment>
<evidence type="ECO:0000256" key="5">
    <source>
        <dbReference type="ARBA" id="ARBA00048124"/>
    </source>
</evidence>
<accession>A0AAD7C7A2</accession>
<reference evidence="8" key="1">
    <citation type="submission" date="2023-03" db="EMBL/GenBank/DDBJ databases">
        <title>Massive genome expansion in bonnet fungi (Mycena s.s.) driven by repeated elements and novel gene families across ecological guilds.</title>
        <authorList>
            <consortium name="Lawrence Berkeley National Laboratory"/>
            <person name="Harder C.B."/>
            <person name="Miyauchi S."/>
            <person name="Viragh M."/>
            <person name="Kuo A."/>
            <person name="Thoen E."/>
            <person name="Andreopoulos B."/>
            <person name="Lu D."/>
            <person name="Skrede I."/>
            <person name="Drula E."/>
            <person name="Henrissat B."/>
            <person name="Morin E."/>
            <person name="Kohler A."/>
            <person name="Barry K."/>
            <person name="LaButti K."/>
            <person name="Morin E."/>
            <person name="Salamov A."/>
            <person name="Lipzen A."/>
            <person name="Mereny Z."/>
            <person name="Hegedus B."/>
            <person name="Baldrian P."/>
            <person name="Stursova M."/>
            <person name="Weitz H."/>
            <person name="Taylor A."/>
            <person name="Grigoriev I.V."/>
            <person name="Nagy L.G."/>
            <person name="Martin F."/>
            <person name="Kauserud H."/>
        </authorList>
    </citation>
    <scope>NUCLEOTIDE SEQUENCE</scope>
    <source>
        <strain evidence="8">9284</strain>
    </source>
</reference>
<comment type="catalytic activity">
    <reaction evidence="4">
        <text>a 5'-end triphospho-ribonucleoside in mRNA + H2O = a 5'-end phospho-ribonucleoside in mRNA + diphosphate + H(+)</text>
        <dbReference type="Rhea" id="RHEA:78683"/>
        <dbReference type="Rhea" id="RHEA-COMP:15692"/>
        <dbReference type="Rhea" id="RHEA-COMP:17164"/>
        <dbReference type="ChEBI" id="CHEBI:15377"/>
        <dbReference type="ChEBI" id="CHEBI:15378"/>
        <dbReference type="ChEBI" id="CHEBI:33019"/>
        <dbReference type="ChEBI" id="CHEBI:138282"/>
        <dbReference type="ChEBI" id="CHEBI:167618"/>
    </reaction>
    <physiologicalReaction direction="left-to-right" evidence="4">
        <dbReference type="Rhea" id="RHEA:78684"/>
    </physiologicalReaction>
</comment>
<dbReference type="GO" id="GO:0000956">
    <property type="term" value="P:nuclear-transcribed mRNA catabolic process"/>
    <property type="evidence" value="ECO:0007669"/>
    <property type="project" value="TreeGrafter"/>
</dbReference>
<evidence type="ECO:0000256" key="6">
    <source>
        <dbReference type="RuleBase" id="RU367113"/>
    </source>
</evidence>
<comment type="catalytic activity">
    <reaction evidence="3">
        <text>a 5'-end (N(7)-methyl 5'-triphosphoguanosine)-ribonucleoside-ribonucleotide in mRNA + H2O = a (N(7)-methyl 5'-triphosphoguanosine)-nucleoside + a 5'-end phospho-ribonucleoside in mRNA + H(+)</text>
        <dbReference type="Rhea" id="RHEA:66928"/>
        <dbReference type="Rhea" id="RHEA-COMP:15692"/>
        <dbReference type="Rhea" id="RHEA-COMP:17313"/>
        <dbReference type="ChEBI" id="CHEBI:15377"/>
        <dbReference type="ChEBI" id="CHEBI:15378"/>
        <dbReference type="ChEBI" id="CHEBI:138282"/>
        <dbReference type="ChEBI" id="CHEBI:172876"/>
        <dbReference type="ChEBI" id="CHEBI:172877"/>
    </reaction>
    <physiologicalReaction direction="left-to-right" evidence="3">
        <dbReference type="Rhea" id="RHEA:66929"/>
    </physiologicalReaction>
</comment>
<evidence type="ECO:0000313" key="9">
    <source>
        <dbReference type="Proteomes" id="UP001221142"/>
    </source>
</evidence>
<dbReference type="Pfam" id="PF08652">
    <property type="entry name" value="RAI1"/>
    <property type="match status" value="1"/>
</dbReference>
<evidence type="ECO:0000313" key="8">
    <source>
        <dbReference type="EMBL" id="KAJ7641122.1"/>
    </source>
</evidence>
<protein>
    <recommendedName>
        <fullName evidence="6">Decapping nuclease</fullName>
        <ecNumber evidence="6">3.6.1.-</ecNumber>
    </recommendedName>
</protein>
<dbReference type="GO" id="GO:0110155">
    <property type="term" value="P:NAD-cap decapping"/>
    <property type="evidence" value="ECO:0007669"/>
    <property type="project" value="TreeGrafter"/>
</dbReference>
<dbReference type="GO" id="GO:0004518">
    <property type="term" value="F:nuclease activity"/>
    <property type="evidence" value="ECO:0007669"/>
    <property type="project" value="UniProtKB-KW"/>
</dbReference>
<keyword evidence="6" id="KW-0547">Nucleotide-binding</keyword>
<proteinExistence type="inferred from homology"/>
<name>A0AAD7C7A2_9AGAR</name>
<evidence type="ECO:0000256" key="3">
    <source>
        <dbReference type="ARBA" id="ARBA00044676"/>
    </source>
</evidence>
<dbReference type="GO" id="GO:0000166">
    <property type="term" value="F:nucleotide binding"/>
    <property type="evidence" value="ECO:0007669"/>
    <property type="project" value="UniProtKB-KW"/>
</dbReference>
<feature type="domain" description="RAI1-like" evidence="7">
    <location>
        <begin position="28"/>
        <end position="317"/>
    </location>
</feature>
<dbReference type="Proteomes" id="UP001221142">
    <property type="component" value="Unassembled WGS sequence"/>
</dbReference>